<evidence type="ECO:0000313" key="4">
    <source>
        <dbReference type="Proteomes" id="UP000186817"/>
    </source>
</evidence>
<protein>
    <submittedName>
        <fullName evidence="3">Uncharacterized protein</fullName>
    </submittedName>
</protein>
<dbReference type="Proteomes" id="UP000186817">
    <property type="component" value="Unassembled WGS sequence"/>
</dbReference>
<feature type="transmembrane region" description="Helical" evidence="2">
    <location>
        <begin position="297"/>
        <end position="315"/>
    </location>
</feature>
<dbReference type="AlphaFoldDB" id="A0A1Q9EX14"/>
<feature type="transmembrane region" description="Helical" evidence="2">
    <location>
        <begin position="497"/>
        <end position="515"/>
    </location>
</feature>
<evidence type="ECO:0000256" key="2">
    <source>
        <dbReference type="SAM" id="Phobius"/>
    </source>
</evidence>
<reference evidence="3 4" key="1">
    <citation type="submission" date="2016-02" db="EMBL/GenBank/DDBJ databases">
        <title>Genome analysis of coral dinoflagellate symbionts highlights evolutionary adaptations to a symbiotic lifestyle.</title>
        <authorList>
            <person name="Aranda M."/>
            <person name="Li Y."/>
            <person name="Liew Y.J."/>
            <person name="Baumgarten S."/>
            <person name="Simakov O."/>
            <person name="Wilson M."/>
            <person name="Piel J."/>
            <person name="Ashoor H."/>
            <person name="Bougouffa S."/>
            <person name="Bajic V.B."/>
            <person name="Ryu T."/>
            <person name="Ravasi T."/>
            <person name="Bayer T."/>
            <person name="Micklem G."/>
            <person name="Kim H."/>
            <person name="Bhak J."/>
            <person name="Lajeunesse T.C."/>
            <person name="Voolstra C.R."/>
        </authorList>
    </citation>
    <scope>NUCLEOTIDE SEQUENCE [LARGE SCALE GENOMIC DNA]</scope>
    <source>
        <strain evidence="3 4">CCMP2467</strain>
    </source>
</reference>
<keyword evidence="2" id="KW-0472">Membrane</keyword>
<sequence length="574" mass="64269">MARCRSSSRYTTPEALALHDIVAPNRWCVTRSDLIYLRHEVWRAIQCGEIRPCDDSDPFEPSDDQYGPNIHTVNRQYIMPVTEEAGKVSWALMRHPDGLDCDLFISHAWQEGVFEFLSKVLHSWPSGSRHVWCCMLANPQNLDIGSYLLSPGTSPFAQALKASSCVLVVPNRHCSIYTRLWCGYEAYRAHEEGKTIYIARASNNQRLRHAIIWANLSGLLGMICGFCSRHIKIQPTPLYVGVAAACISANINHNRCRRLLNRIGAMAVGLIIMHWRTVEFDPDNDGIEEVPAFTAFVEQRLLLLAGLTFFVLLEVDRVNGEAKMQEAKHLSCGFSGSIVQATCSKQVDAERIFGEIGAKTVDVDYAIHVLLAAGMSSPTLRDISHQGIDVRGAGHAEIAFPFVALVPLVWETLWSIYCDFVYLKNDISFEYIPLWFWESITVLARLGLLLLLWRSPRDERCFILKMMSKIVAVYLVISSPLLAVWETQANKVTPDRRWFMLPLTVYTSMLGLACLGMKRLASLPLCGTVFLQLLLARGCCVLPSAVPPWTPVRVETDSDSDSSASSSESADEPQ</sequence>
<dbReference type="OMA" id="HAIIWAN"/>
<proteinExistence type="predicted"/>
<dbReference type="EMBL" id="LSRX01000051">
    <property type="protein sequence ID" value="OLQ11980.1"/>
    <property type="molecule type" value="Genomic_DNA"/>
</dbReference>
<dbReference type="OrthoDB" id="412602at2759"/>
<keyword evidence="2" id="KW-0812">Transmembrane</keyword>
<feature type="region of interest" description="Disordered" evidence="1">
    <location>
        <begin position="552"/>
        <end position="574"/>
    </location>
</feature>
<feature type="transmembrane region" description="Helical" evidence="2">
    <location>
        <begin position="434"/>
        <end position="454"/>
    </location>
</feature>
<feature type="transmembrane region" description="Helical" evidence="2">
    <location>
        <begin position="466"/>
        <end position="485"/>
    </location>
</feature>
<evidence type="ECO:0000313" key="3">
    <source>
        <dbReference type="EMBL" id="OLQ11980.1"/>
    </source>
</evidence>
<gene>
    <name evidence="3" type="ORF">AK812_SmicGene4207</name>
</gene>
<accession>A0A1Q9EX14</accession>
<name>A0A1Q9EX14_SYMMI</name>
<evidence type="ECO:0000256" key="1">
    <source>
        <dbReference type="SAM" id="MobiDB-lite"/>
    </source>
</evidence>
<keyword evidence="2" id="KW-1133">Transmembrane helix</keyword>
<comment type="caution">
    <text evidence="3">The sequence shown here is derived from an EMBL/GenBank/DDBJ whole genome shotgun (WGS) entry which is preliminary data.</text>
</comment>
<organism evidence="3 4">
    <name type="scientific">Symbiodinium microadriaticum</name>
    <name type="common">Dinoflagellate</name>
    <name type="synonym">Zooxanthella microadriatica</name>
    <dbReference type="NCBI Taxonomy" id="2951"/>
    <lineage>
        <taxon>Eukaryota</taxon>
        <taxon>Sar</taxon>
        <taxon>Alveolata</taxon>
        <taxon>Dinophyceae</taxon>
        <taxon>Suessiales</taxon>
        <taxon>Symbiodiniaceae</taxon>
        <taxon>Symbiodinium</taxon>
    </lineage>
</organism>
<keyword evidence="4" id="KW-1185">Reference proteome</keyword>
<feature type="transmembrane region" description="Helical" evidence="2">
    <location>
        <begin position="259"/>
        <end position="277"/>
    </location>
</feature>
<feature type="transmembrane region" description="Helical" evidence="2">
    <location>
        <begin position="398"/>
        <end position="422"/>
    </location>
</feature>